<accession>A0A1J7J257</accession>
<evidence type="ECO:0000313" key="4">
    <source>
        <dbReference type="Proteomes" id="UP000182658"/>
    </source>
</evidence>
<feature type="domain" description="NADH:flavin oxidoreductase/NADH oxidase N-terminal" evidence="2">
    <location>
        <begin position="3"/>
        <end position="337"/>
    </location>
</feature>
<proteinExistence type="predicted"/>
<evidence type="ECO:0000256" key="1">
    <source>
        <dbReference type="ARBA" id="ARBA00022630"/>
    </source>
</evidence>
<dbReference type="OrthoDB" id="276546at2759"/>
<protein>
    <submittedName>
        <fullName evidence="3">NADH:flavin oxidoreductase/NADH oxidase</fullName>
    </submittedName>
</protein>
<dbReference type="EMBL" id="KV875094">
    <property type="protein sequence ID" value="OIW33467.1"/>
    <property type="molecule type" value="Genomic_DNA"/>
</dbReference>
<keyword evidence="4" id="KW-1185">Reference proteome</keyword>
<dbReference type="AlphaFoldDB" id="A0A1J7J257"/>
<name>A0A1J7J257_9PEZI</name>
<dbReference type="InterPro" id="IPR045247">
    <property type="entry name" value="Oye-like"/>
</dbReference>
<dbReference type="Proteomes" id="UP000182658">
    <property type="component" value="Unassembled WGS sequence"/>
</dbReference>
<dbReference type="FunCoup" id="A0A1J7J257">
    <property type="interactions" value="781"/>
</dbReference>
<dbReference type="InParanoid" id="A0A1J7J257"/>
<dbReference type="Pfam" id="PF00724">
    <property type="entry name" value="Oxidored_FMN"/>
    <property type="match status" value="1"/>
</dbReference>
<reference evidence="3 4" key="1">
    <citation type="submission" date="2016-10" db="EMBL/GenBank/DDBJ databases">
        <title>Draft genome sequence of Coniochaeta ligniaria NRRL30616, a lignocellulolytic fungus for bioabatement of inhibitors in plant biomass hydrolysates.</title>
        <authorList>
            <consortium name="DOE Joint Genome Institute"/>
            <person name="Jimenez D.J."/>
            <person name="Hector R.E."/>
            <person name="Riley R."/>
            <person name="Sun H."/>
            <person name="Grigoriev I.V."/>
            <person name="Van Elsas J.D."/>
            <person name="Nichols N.N."/>
        </authorList>
    </citation>
    <scope>NUCLEOTIDE SEQUENCE [LARGE SCALE GENOMIC DNA]</scope>
    <source>
        <strain evidence="3 4">NRRL 30616</strain>
    </source>
</reference>
<dbReference type="Gene3D" id="3.20.20.70">
    <property type="entry name" value="Aldolase class I"/>
    <property type="match status" value="1"/>
</dbReference>
<dbReference type="PANTHER" id="PTHR22893:SF91">
    <property type="entry name" value="NADPH DEHYDROGENASE 2-RELATED"/>
    <property type="match status" value="1"/>
</dbReference>
<dbReference type="InterPro" id="IPR001155">
    <property type="entry name" value="OxRdtase_FMN_N"/>
</dbReference>
<organism evidence="3 4">
    <name type="scientific">Coniochaeta ligniaria NRRL 30616</name>
    <dbReference type="NCBI Taxonomy" id="1408157"/>
    <lineage>
        <taxon>Eukaryota</taxon>
        <taxon>Fungi</taxon>
        <taxon>Dikarya</taxon>
        <taxon>Ascomycota</taxon>
        <taxon>Pezizomycotina</taxon>
        <taxon>Sordariomycetes</taxon>
        <taxon>Sordariomycetidae</taxon>
        <taxon>Coniochaetales</taxon>
        <taxon>Coniochaetaceae</taxon>
        <taxon>Coniochaeta</taxon>
    </lineage>
</organism>
<dbReference type="GO" id="GO:0003959">
    <property type="term" value="F:NADPH dehydrogenase activity"/>
    <property type="evidence" value="ECO:0007669"/>
    <property type="project" value="TreeGrafter"/>
</dbReference>
<dbReference type="CDD" id="cd02933">
    <property type="entry name" value="OYE_like_FMN"/>
    <property type="match status" value="1"/>
</dbReference>
<dbReference type="FunFam" id="3.20.20.70:FF:000138">
    <property type="entry name" value="NADPH dehydrogenase 1"/>
    <property type="match status" value="1"/>
</dbReference>
<dbReference type="GO" id="GO:0010181">
    <property type="term" value="F:FMN binding"/>
    <property type="evidence" value="ECO:0007669"/>
    <property type="project" value="InterPro"/>
</dbReference>
<sequence>MSKLFTPLKSGSLELGHRIAMAPLTRYRADDDRVPLPIVKEYYVQRASTPGTLLITEATLISLRAAGRFNVPGIWDESQIAGWREVVDAVHAKGCKIFCQLWHLGRAGHPDVLQSHGHKLLSSSAVAIDSTREAPEEMTEEEIWETIADYAAAARNAIKAGFDGVEIHGANGYLPDQFLQDVCNKRTDKWGGSIENRARFHLEVTKACAEAVGAGRVGMRMSPHSEFGGMGMADPLPTFEYLAGELKKFGLAYLHLVEGRISGQSDTDVREGETNTSLVKIWDNSSPVLLAGGFTPESAREVVDNTYKDYDVVVVFGRHFIANPDLVFRLKNDIPLNKYDRPTFYLPKVPNGYIDYPFSQEFVAQVSASA</sequence>
<gene>
    <name evidence="3" type="ORF">CONLIGDRAFT_628375</name>
</gene>
<keyword evidence="1" id="KW-0285">Flavoprotein</keyword>
<dbReference type="SUPFAM" id="SSF51395">
    <property type="entry name" value="FMN-linked oxidoreductases"/>
    <property type="match status" value="1"/>
</dbReference>
<dbReference type="STRING" id="1408157.A0A1J7J257"/>
<evidence type="ECO:0000313" key="3">
    <source>
        <dbReference type="EMBL" id="OIW33467.1"/>
    </source>
</evidence>
<dbReference type="InterPro" id="IPR013785">
    <property type="entry name" value="Aldolase_TIM"/>
</dbReference>
<evidence type="ECO:0000259" key="2">
    <source>
        <dbReference type="Pfam" id="PF00724"/>
    </source>
</evidence>
<dbReference type="PANTHER" id="PTHR22893">
    <property type="entry name" value="NADH OXIDOREDUCTASE-RELATED"/>
    <property type="match status" value="1"/>
</dbReference>